<keyword evidence="1" id="KW-0472">Membrane</keyword>
<accession>A0ABQ0UW67</accession>
<organism evidence="2 3">
    <name type="scientific">Alkalibacterium putridalgicola</name>
    <dbReference type="NCBI Taxonomy" id="426703"/>
    <lineage>
        <taxon>Bacteria</taxon>
        <taxon>Bacillati</taxon>
        <taxon>Bacillota</taxon>
        <taxon>Bacilli</taxon>
        <taxon>Lactobacillales</taxon>
        <taxon>Carnobacteriaceae</taxon>
        <taxon>Alkalibacterium</taxon>
    </lineage>
</organism>
<evidence type="ECO:0000256" key="1">
    <source>
        <dbReference type="SAM" id="Phobius"/>
    </source>
</evidence>
<evidence type="ECO:0000313" key="2">
    <source>
        <dbReference type="EMBL" id="GEK88766.1"/>
    </source>
</evidence>
<evidence type="ECO:0000313" key="3">
    <source>
        <dbReference type="Proteomes" id="UP000321425"/>
    </source>
</evidence>
<keyword evidence="1" id="KW-1133">Transmembrane helix</keyword>
<proteinExistence type="predicted"/>
<sequence>MIVDYNTLSNEANTGTTIVRTRIPITMRVIVPVDPFSFLLAIGCAPTFLIHFSYKCTESSFKMQESS</sequence>
<comment type="caution">
    <text evidence="2">The sequence shown here is derived from an EMBL/GenBank/DDBJ whole genome shotgun (WGS) entry which is preliminary data.</text>
</comment>
<dbReference type="Proteomes" id="UP000321425">
    <property type="component" value="Unassembled WGS sequence"/>
</dbReference>
<keyword evidence="3" id="KW-1185">Reference proteome</keyword>
<feature type="transmembrane region" description="Helical" evidence="1">
    <location>
        <begin position="36"/>
        <end position="54"/>
    </location>
</feature>
<gene>
    <name evidence="2" type="ORF">APU01nite_08050</name>
</gene>
<name>A0ABQ0UW67_9LACT</name>
<dbReference type="EMBL" id="BJUX01000006">
    <property type="protein sequence ID" value="GEK88766.1"/>
    <property type="molecule type" value="Genomic_DNA"/>
</dbReference>
<keyword evidence="1" id="KW-0812">Transmembrane</keyword>
<protein>
    <submittedName>
        <fullName evidence="2">Uncharacterized protein</fullName>
    </submittedName>
</protein>
<reference evidence="2 3" key="1">
    <citation type="submission" date="2019-07" db="EMBL/GenBank/DDBJ databases">
        <title>Whole genome shotgun sequence of Alkalibacterium putridalgicola NBRC 103243.</title>
        <authorList>
            <person name="Hosoyama A."/>
            <person name="Uohara A."/>
            <person name="Ohji S."/>
            <person name="Ichikawa N."/>
        </authorList>
    </citation>
    <scope>NUCLEOTIDE SEQUENCE [LARGE SCALE GENOMIC DNA]</scope>
    <source>
        <strain evidence="2 3">NBRC 103243</strain>
    </source>
</reference>